<sequence length="233" mass="26330">MSLKLKRFTEAILRHKKKSIFALVVAISGGNALNSKIKDDEVRRFYGEKAKQFGAVPIHPNQKLRKVIVLINSEAKRQHAARIFNKNGLPLLNLAGLDINILNISPKAPIRVEIAYEKFCPGCRKCIEIPKDNESFLTWIFGTSNKVKDPKLTKLTEKENPSCDEINSIAVSGTDFRLNAEQSEPKLRKLTISGDSVDFYDYAEKELIVETMSQPLNFFVPNVKENEEKQGNI</sequence>
<organism evidence="1 2">
    <name type="scientific">Meloidogyne javanica</name>
    <name type="common">Root-knot nematode worm</name>
    <dbReference type="NCBI Taxonomy" id="6303"/>
    <lineage>
        <taxon>Eukaryota</taxon>
        <taxon>Metazoa</taxon>
        <taxon>Ecdysozoa</taxon>
        <taxon>Nematoda</taxon>
        <taxon>Chromadorea</taxon>
        <taxon>Rhabditida</taxon>
        <taxon>Tylenchina</taxon>
        <taxon>Tylenchomorpha</taxon>
        <taxon>Tylenchoidea</taxon>
        <taxon>Meloidogynidae</taxon>
        <taxon>Meloidogyninae</taxon>
        <taxon>Meloidogyne</taxon>
        <taxon>Meloidogyne incognita group</taxon>
    </lineage>
</organism>
<evidence type="ECO:0000313" key="2">
    <source>
        <dbReference type="WBParaSite" id="scaffold701_cov226.g1623"/>
    </source>
</evidence>
<proteinExistence type="predicted"/>
<reference evidence="2" key="1">
    <citation type="submission" date="2022-11" db="UniProtKB">
        <authorList>
            <consortium name="WormBaseParasite"/>
        </authorList>
    </citation>
    <scope>IDENTIFICATION</scope>
</reference>
<accession>A0A915N052</accession>
<keyword evidence="1" id="KW-1185">Reference proteome</keyword>
<protein>
    <submittedName>
        <fullName evidence="2">Uncharacterized protein</fullName>
    </submittedName>
</protein>
<evidence type="ECO:0000313" key="1">
    <source>
        <dbReference type="Proteomes" id="UP000887561"/>
    </source>
</evidence>
<dbReference type="WBParaSite" id="scaffold701_cov226.g1623">
    <property type="protein sequence ID" value="scaffold701_cov226.g1623"/>
    <property type="gene ID" value="scaffold701_cov226.g1623"/>
</dbReference>
<name>A0A915N052_MELJA</name>
<dbReference type="Proteomes" id="UP000887561">
    <property type="component" value="Unplaced"/>
</dbReference>
<dbReference type="AlphaFoldDB" id="A0A915N052"/>